<feature type="domain" description="Ap4A phosphorylase 1/2 N-terminal" evidence="1">
    <location>
        <begin position="60"/>
        <end position="163"/>
    </location>
</feature>
<dbReference type="Pfam" id="PF19327">
    <property type="entry name" value="Ap4A_phos_N"/>
    <property type="match status" value="1"/>
</dbReference>
<dbReference type="EMBL" id="ML004594">
    <property type="protein sequence ID" value="RKP28780.1"/>
    <property type="molecule type" value="Genomic_DNA"/>
</dbReference>
<evidence type="ECO:0000259" key="1">
    <source>
        <dbReference type="Pfam" id="PF19327"/>
    </source>
</evidence>
<proteinExistence type="predicted"/>
<accession>A0A4P9ZAF2</accession>
<organism evidence="2 3">
    <name type="scientific">Metschnikowia bicuspidata</name>
    <dbReference type="NCBI Taxonomy" id="27322"/>
    <lineage>
        <taxon>Eukaryota</taxon>
        <taxon>Fungi</taxon>
        <taxon>Dikarya</taxon>
        <taxon>Ascomycota</taxon>
        <taxon>Saccharomycotina</taxon>
        <taxon>Pichiomycetes</taxon>
        <taxon>Metschnikowiaceae</taxon>
        <taxon>Metschnikowia</taxon>
    </lineage>
</organism>
<dbReference type="Proteomes" id="UP000268321">
    <property type="component" value="Unassembled WGS sequence"/>
</dbReference>
<dbReference type="SUPFAM" id="SSF54197">
    <property type="entry name" value="HIT-like"/>
    <property type="match status" value="1"/>
</dbReference>
<dbReference type="PANTHER" id="PTHR38420">
    <property type="entry name" value="AP-4-A PHOSPHORYLASE II"/>
    <property type="match status" value="1"/>
</dbReference>
<feature type="non-terminal residue" evidence="2">
    <location>
        <position position="175"/>
    </location>
</feature>
<sequence>LPENFLLQVRQTYESALALGNLVFNGTNAVNEMVSVDINNSTYTTCLTLLGSLVHRPEKGTVEKNPFAKPEPELTILDAYGDEDEFKLVLNKFPVVPHHFMLITKEFKSQNTPLSPNELAATFFILKGLEQENDKNWFAFFNCGPESGASQPHKHVQFMTLPEDFEPFATRLAST</sequence>
<dbReference type="GO" id="GO:0003877">
    <property type="term" value="F:ATP:ADP adenylyltransferase activity"/>
    <property type="evidence" value="ECO:0007669"/>
    <property type="project" value="InterPro"/>
</dbReference>
<dbReference type="GO" id="GO:0009117">
    <property type="term" value="P:nucleotide metabolic process"/>
    <property type="evidence" value="ECO:0007669"/>
    <property type="project" value="InterPro"/>
</dbReference>
<reference evidence="3" key="1">
    <citation type="journal article" date="2018" name="Nat. Microbiol.">
        <title>Leveraging single-cell genomics to expand the fungal tree of life.</title>
        <authorList>
            <person name="Ahrendt S.R."/>
            <person name="Quandt C.A."/>
            <person name="Ciobanu D."/>
            <person name="Clum A."/>
            <person name="Salamov A."/>
            <person name="Andreopoulos B."/>
            <person name="Cheng J.F."/>
            <person name="Woyke T."/>
            <person name="Pelin A."/>
            <person name="Henrissat B."/>
            <person name="Reynolds N.K."/>
            <person name="Benny G.L."/>
            <person name="Smith M.E."/>
            <person name="James T.Y."/>
            <person name="Grigoriev I.V."/>
        </authorList>
    </citation>
    <scope>NUCLEOTIDE SEQUENCE [LARGE SCALE GENOMIC DNA]</scope>
    <source>
        <strain evidence="3">Baker2002</strain>
    </source>
</reference>
<protein>
    <submittedName>
        <fullName evidence="2">HIT-like protein</fullName>
    </submittedName>
</protein>
<keyword evidence="3" id="KW-1185">Reference proteome</keyword>
<evidence type="ECO:0000313" key="2">
    <source>
        <dbReference type="EMBL" id="RKP28780.1"/>
    </source>
</evidence>
<dbReference type="AlphaFoldDB" id="A0A4P9ZAF2"/>
<feature type="non-terminal residue" evidence="2">
    <location>
        <position position="1"/>
    </location>
</feature>
<dbReference type="PANTHER" id="PTHR38420:SF1">
    <property type="entry name" value="PUTATIVE (AFU_ORTHOLOGUE AFUA_5G14690)-RELATED"/>
    <property type="match status" value="1"/>
</dbReference>
<name>A0A4P9ZAF2_9ASCO</name>
<dbReference type="Gene3D" id="3.30.428.70">
    <property type="match status" value="1"/>
</dbReference>
<gene>
    <name evidence="2" type="ORF">METBISCDRAFT_6878</name>
</gene>
<dbReference type="InterPro" id="IPR043171">
    <property type="entry name" value="Ap4A_phos1/2-like"/>
</dbReference>
<dbReference type="GO" id="GO:0005524">
    <property type="term" value="F:ATP binding"/>
    <property type="evidence" value="ECO:0007669"/>
    <property type="project" value="InterPro"/>
</dbReference>
<dbReference type="OrthoDB" id="10267950at2759"/>
<evidence type="ECO:0000313" key="3">
    <source>
        <dbReference type="Proteomes" id="UP000268321"/>
    </source>
</evidence>
<dbReference type="InterPro" id="IPR045759">
    <property type="entry name" value="Ap4A_phos1/2_N"/>
</dbReference>
<dbReference type="InterPro" id="IPR036265">
    <property type="entry name" value="HIT-like_sf"/>
</dbReference>
<dbReference type="InterPro" id="IPR009163">
    <property type="entry name" value="Ap4A_phos1/2"/>
</dbReference>